<accession>A0A329NC92</accession>
<feature type="transmembrane region" description="Helical" evidence="2">
    <location>
        <begin position="314"/>
        <end position="333"/>
    </location>
</feature>
<proteinExistence type="predicted"/>
<dbReference type="PROSITE" id="PS50943">
    <property type="entry name" value="HTH_CROC1"/>
    <property type="match status" value="1"/>
</dbReference>
<keyword evidence="1" id="KW-0238">DNA-binding</keyword>
<dbReference type="Proteomes" id="UP001069145">
    <property type="component" value="Unassembled WGS sequence"/>
</dbReference>
<gene>
    <name evidence="5" type="ORF">I6G68_01330</name>
    <name evidence="4" type="ORF">ODY43_06065</name>
</gene>
<organism evidence="5 6">
    <name type="scientific">Aerococcus urinae</name>
    <dbReference type="NCBI Taxonomy" id="1376"/>
    <lineage>
        <taxon>Bacteria</taxon>
        <taxon>Bacillati</taxon>
        <taxon>Bacillota</taxon>
        <taxon>Bacilli</taxon>
        <taxon>Lactobacillales</taxon>
        <taxon>Aerococcaceae</taxon>
        <taxon>Aerococcus</taxon>
    </lineage>
</organism>
<evidence type="ECO:0000313" key="5">
    <source>
        <dbReference type="EMBL" id="QPS01743.1"/>
    </source>
</evidence>
<dbReference type="SUPFAM" id="SSF47413">
    <property type="entry name" value="lambda repressor-like DNA-binding domains"/>
    <property type="match status" value="1"/>
</dbReference>
<dbReference type="GO" id="GO:0003677">
    <property type="term" value="F:DNA binding"/>
    <property type="evidence" value="ECO:0007669"/>
    <property type="project" value="UniProtKB-KW"/>
</dbReference>
<dbReference type="Proteomes" id="UP000594771">
    <property type="component" value="Chromosome"/>
</dbReference>
<feature type="transmembrane region" description="Helical" evidence="2">
    <location>
        <begin position="149"/>
        <end position="169"/>
    </location>
</feature>
<feature type="domain" description="HTH cro/C1-type" evidence="3">
    <location>
        <begin position="17"/>
        <end position="71"/>
    </location>
</feature>
<keyword evidence="7" id="KW-1185">Reference proteome</keyword>
<evidence type="ECO:0000313" key="7">
    <source>
        <dbReference type="Proteomes" id="UP001069145"/>
    </source>
</evidence>
<sequence length="339" mass="37849">MNFHGKEVVGMILADKILYLRKQAGWSQEELAQQLNVSRQSISKWERAEAIPDLEKILDLARIFGVTTDYLIKDEIDQVDYSEGDDSPVDAVTLPKLSIEEANAFISARYRGAHRLALGVFLCILAGIPVTVMGILSEGQGWFYVQGQISILGISLTLVIVALAVALFVKNSQDLKPYQFICEGLFTPAYGVSGLASEGLKRYQAAYQRGLVIGISLCILAGIPLLWGAINEENSSLALGFTLTLVSVALGVYQLVKVVSRRNSFRYLLQDEELLGEREDRQLDLKVDRYMEIYWPLVMAIYLGYSFWTEDWGRSWIIFPVAGLLSAVLENLLKVVLKD</sequence>
<feature type="transmembrane region" description="Helical" evidence="2">
    <location>
        <begin position="236"/>
        <end position="256"/>
    </location>
</feature>
<dbReference type="RefSeq" id="WP_060785025.1">
    <property type="nucleotide sequence ID" value="NZ_CAJHLF010000006.1"/>
</dbReference>
<dbReference type="EMBL" id="CP065662">
    <property type="protein sequence ID" value="QPS01743.1"/>
    <property type="molecule type" value="Genomic_DNA"/>
</dbReference>
<dbReference type="Pfam" id="PF01381">
    <property type="entry name" value="HTH_3"/>
    <property type="match status" value="1"/>
</dbReference>
<keyword evidence="2" id="KW-0472">Membrane</keyword>
<feature type="transmembrane region" description="Helical" evidence="2">
    <location>
        <begin position="116"/>
        <end position="137"/>
    </location>
</feature>
<evidence type="ECO:0000313" key="6">
    <source>
        <dbReference type="Proteomes" id="UP000594771"/>
    </source>
</evidence>
<dbReference type="EMBL" id="JAOTML010000006">
    <property type="protein sequence ID" value="MCY3053550.1"/>
    <property type="molecule type" value="Genomic_DNA"/>
</dbReference>
<keyword evidence="2" id="KW-1133">Transmembrane helix</keyword>
<dbReference type="SMART" id="SM00530">
    <property type="entry name" value="HTH_XRE"/>
    <property type="match status" value="1"/>
</dbReference>
<keyword evidence="2" id="KW-0812">Transmembrane</keyword>
<evidence type="ECO:0000256" key="1">
    <source>
        <dbReference type="ARBA" id="ARBA00023125"/>
    </source>
</evidence>
<evidence type="ECO:0000256" key="2">
    <source>
        <dbReference type="SAM" id="Phobius"/>
    </source>
</evidence>
<name>A0A329NC92_9LACT</name>
<dbReference type="PANTHER" id="PTHR46558">
    <property type="entry name" value="TRACRIPTIONAL REGULATORY PROTEIN-RELATED-RELATED"/>
    <property type="match status" value="1"/>
</dbReference>
<dbReference type="Gene3D" id="1.10.260.40">
    <property type="entry name" value="lambda repressor-like DNA-binding domains"/>
    <property type="match status" value="1"/>
</dbReference>
<evidence type="ECO:0000313" key="4">
    <source>
        <dbReference type="EMBL" id="MCY3053550.1"/>
    </source>
</evidence>
<reference evidence="4" key="2">
    <citation type="submission" date="2022-09" db="EMBL/GenBank/DDBJ databases">
        <title>Aerococcus urinae taxonomy study.</title>
        <authorList>
            <person name="Christensen J."/>
            <person name="Senneby E."/>
        </authorList>
    </citation>
    <scope>NUCLEOTIDE SEQUENCE</scope>
    <source>
        <strain evidence="4">NLD-066-U95</strain>
    </source>
</reference>
<dbReference type="CDD" id="cd00093">
    <property type="entry name" value="HTH_XRE"/>
    <property type="match status" value="1"/>
</dbReference>
<dbReference type="InterPro" id="IPR010982">
    <property type="entry name" value="Lambda_DNA-bd_dom_sf"/>
</dbReference>
<feature type="transmembrane region" description="Helical" evidence="2">
    <location>
        <begin position="290"/>
        <end position="308"/>
    </location>
</feature>
<evidence type="ECO:0000259" key="3">
    <source>
        <dbReference type="PROSITE" id="PS50943"/>
    </source>
</evidence>
<reference evidence="5 6" key="1">
    <citation type="submission" date="2020-12" db="EMBL/GenBank/DDBJ databases">
        <title>FDA dAtabase for Regulatory Grade micrObial Sequences (FDA-ARGOS): Supporting development and validation of Infectious Disease Dx tests.</title>
        <authorList>
            <person name="Sproer C."/>
            <person name="Gronow S."/>
            <person name="Severitt S."/>
            <person name="Schroder I."/>
            <person name="Tallon L."/>
            <person name="Sadzewicz L."/>
            <person name="Zhao X."/>
            <person name="Boylan J."/>
            <person name="Ott S."/>
            <person name="Bowen H."/>
            <person name="Vavikolanu K."/>
            <person name="Mehta A."/>
            <person name="Aluvathingal J."/>
            <person name="Nadendla S."/>
            <person name="Lowell S."/>
            <person name="Myers T."/>
            <person name="Yan Y."/>
            <person name="Sichtig H."/>
        </authorList>
    </citation>
    <scope>NUCLEOTIDE SEQUENCE [LARGE SCALE GENOMIC DNA]</scope>
    <source>
        <strain evidence="5 6">FDAARGOS_911</strain>
    </source>
</reference>
<dbReference type="PANTHER" id="PTHR46558:SF13">
    <property type="entry name" value="HTH-TYPE TRANSCRIPTIONAL REGULATOR IMMR"/>
    <property type="match status" value="1"/>
</dbReference>
<protein>
    <submittedName>
        <fullName evidence="5">Helix-turn-helix domain-containing protein</fullName>
    </submittedName>
</protein>
<feature type="transmembrane region" description="Helical" evidence="2">
    <location>
        <begin position="210"/>
        <end position="230"/>
    </location>
</feature>
<dbReference type="AlphaFoldDB" id="A0A329NC92"/>
<dbReference type="InterPro" id="IPR001387">
    <property type="entry name" value="Cro/C1-type_HTH"/>
</dbReference>